<accession>A0ABS1GDR2</accession>
<keyword evidence="2" id="KW-1185">Reference proteome</keyword>
<evidence type="ECO:0000313" key="1">
    <source>
        <dbReference type="EMBL" id="MBK2302733.1"/>
    </source>
</evidence>
<dbReference type="Pfam" id="PF19670">
    <property type="entry name" value="DUF6173"/>
    <property type="match status" value="1"/>
</dbReference>
<gene>
    <name evidence="1" type="ORF">IBE52_07370</name>
</gene>
<dbReference type="EMBL" id="JACTSG010000005">
    <property type="protein sequence ID" value="MBK2302733.1"/>
    <property type="molecule type" value="Genomic_DNA"/>
</dbReference>
<evidence type="ECO:0000313" key="2">
    <source>
        <dbReference type="Proteomes" id="UP000760407"/>
    </source>
</evidence>
<dbReference type="Proteomes" id="UP000760407">
    <property type="component" value="Unassembled WGS sequence"/>
</dbReference>
<proteinExistence type="predicted"/>
<name>A0ABS1GDR2_9GAMM</name>
<dbReference type="RefSeq" id="WP_200166929.1">
    <property type="nucleotide sequence ID" value="NZ_JACTSG010000005.1"/>
</dbReference>
<comment type="caution">
    <text evidence="1">The sequence shown here is derived from an EMBL/GenBank/DDBJ whole genome shotgun (WGS) entry which is preliminary data.</text>
</comment>
<organism evidence="1 2">
    <name type="scientific">Francisella philomiragia</name>
    <dbReference type="NCBI Taxonomy" id="28110"/>
    <lineage>
        <taxon>Bacteria</taxon>
        <taxon>Pseudomonadati</taxon>
        <taxon>Pseudomonadota</taxon>
        <taxon>Gammaproteobacteria</taxon>
        <taxon>Thiotrichales</taxon>
        <taxon>Francisellaceae</taxon>
        <taxon>Francisella</taxon>
    </lineage>
</organism>
<reference evidence="1 2" key="1">
    <citation type="submission" date="2020-08" db="EMBL/GenBank/DDBJ databases">
        <title>Comparative genomics of Francisella species.</title>
        <authorList>
            <person name="Sahl J."/>
            <person name="Sjodin A."/>
            <person name="Wagner D."/>
            <person name="Forsman M."/>
        </authorList>
    </citation>
    <scope>NUCLEOTIDE SEQUENCE [LARGE SCALE GENOMIC DNA]</scope>
    <source>
        <strain evidence="1 2">F1093</strain>
    </source>
</reference>
<sequence>MNITPPNLINSLTPYNGNLASEFHYRLINWINDFHRSLDNEHEAGAQLVNFGQTVTFHIDDIGYWNPSLISFKGKNEAGEPVELIQHISQINILLIAMKRKNIEKPKNPIGFVNWDEYDNQKPK</sequence>
<protein>
    <submittedName>
        <fullName evidence="1">Uncharacterized protein</fullName>
    </submittedName>
</protein>
<dbReference type="InterPro" id="IPR046171">
    <property type="entry name" value="DUF6173"/>
</dbReference>